<protein>
    <submittedName>
        <fullName evidence="1">Paired amphipathic helix protein Sin3-like 5</fullName>
    </submittedName>
</protein>
<dbReference type="Proteomes" id="UP000829398">
    <property type="component" value="Chromosome 9"/>
</dbReference>
<evidence type="ECO:0000313" key="1">
    <source>
        <dbReference type="EMBL" id="KAH9680602.1"/>
    </source>
</evidence>
<sequence>MRRSHSHLHSSDLNEACKYVAQVKAFTAEVGIDFAEFTSLLGEISRNPRRMNDPKFIKTVNNIFRDRQDLIVGLNTFLPERYQISVNKLQIADENRVLESAINLDEFTYKGFLNALTENRFDKAASVLAGYPDLLQKFVGLVSFNNSEAMKNLEGKKGTGVQDSEDCMKRVYRKGLDLFERVRENITGDDSIEYMKFLKQIHGYNRSRVAMSDVVVQFIAKNSQVKAEFEEFLEQCEDIGSKRRKIEKKTCTPSYWYIPTKNTNCCGSPELNVLNDEWVSRSLVRDDKFKNRTITLKEEILNKCEDNRHELDISLNRLKSCAVKMEKILKLITTMSENDKTLNVQEPAIAVPVILRSLKMKAEECEEYRIGFNSTIWAPIQAGNYSVLKADERGEIILKILLKKSVLYLTLLSII</sequence>
<keyword evidence="2" id="KW-1185">Reference proteome</keyword>
<gene>
    <name evidence="1" type="ORF">KPL71_026613</name>
</gene>
<proteinExistence type="predicted"/>
<name>A0ACB8I270_CITSI</name>
<organism evidence="1 2">
    <name type="scientific">Citrus sinensis</name>
    <name type="common">Sweet orange</name>
    <name type="synonym">Citrus aurantium var. sinensis</name>
    <dbReference type="NCBI Taxonomy" id="2711"/>
    <lineage>
        <taxon>Eukaryota</taxon>
        <taxon>Viridiplantae</taxon>
        <taxon>Streptophyta</taxon>
        <taxon>Embryophyta</taxon>
        <taxon>Tracheophyta</taxon>
        <taxon>Spermatophyta</taxon>
        <taxon>Magnoliopsida</taxon>
        <taxon>eudicotyledons</taxon>
        <taxon>Gunneridae</taxon>
        <taxon>Pentapetalae</taxon>
        <taxon>rosids</taxon>
        <taxon>malvids</taxon>
        <taxon>Sapindales</taxon>
        <taxon>Rutaceae</taxon>
        <taxon>Aurantioideae</taxon>
        <taxon>Citrus</taxon>
    </lineage>
</organism>
<accession>A0ACB8I270</accession>
<dbReference type="EMBL" id="CM039178">
    <property type="protein sequence ID" value="KAH9680602.1"/>
    <property type="molecule type" value="Genomic_DNA"/>
</dbReference>
<comment type="caution">
    <text evidence="1">The sequence shown here is derived from an EMBL/GenBank/DDBJ whole genome shotgun (WGS) entry which is preliminary data.</text>
</comment>
<reference evidence="2" key="1">
    <citation type="journal article" date="2023" name="Hortic. Res.">
        <title>A chromosome-level phased genome enabling allele-level studies in sweet orange: a case study on citrus Huanglongbing tolerance.</title>
        <authorList>
            <person name="Wu B."/>
            <person name="Yu Q."/>
            <person name="Deng Z."/>
            <person name="Duan Y."/>
            <person name="Luo F."/>
            <person name="Gmitter F. Jr."/>
        </authorList>
    </citation>
    <scope>NUCLEOTIDE SEQUENCE [LARGE SCALE GENOMIC DNA]</scope>
    <source>
        <strain evidence="2">cv. Valencia</strain>
    </source>
</reference>
<evidence type="ECO:0000313" key="2">
    <source>
        <dbReference type="Proteomes" id="UP000829398"/>
    </source>
</evidence>